<dbReference type="AlphaFoldDB" id="A0A1V3KXU8"/>
<comment type="caution">
    <text evidence="1">The sequence shown here is derived from an EMBL/GenBank/DDBJ whole genome shotgun (WGS) entry which is preliminary data.</text>
</comment>
<name>A0A1V3KXU8_9PAST</name>
<dbReference type="EMBL" id="MLAH01000090">
    <property type="protein sequence ID" value="OOF82507.1"/>
    <property type="molecule type" value="Genomic_DNA"/>
</dbReference>
<accession>A0A1V3KXU8</accession>
<organism evidence="1 2">
    <name type="scientific">Rodentibacter ratti</name>
    <dbReference type="NCBI Taxonomy" id="1906745"/>
    <lineage>
        <taxon>Bacteria</taxon>
        <taxon>Pseudomonadati</taxon>
        <taxon>Pseudomonadota</taxon>
        <taxon>Gammaproteobacteria</taxon>
        <taxon>Pasteurellales</taxon>
        <taxon>Pasteurellaceae</taxon>
        <taxon>Rodentibacter</taxon>
    </lineage>
</organism>
<evidence type="ECO:0000313" key="2">
    <source>
        <dbReference type="Proteomes" id="UP000189549"/>
    </source>
</evidence>
<dbReference type="RefSeq" id="WP_077477127.1">
    <property type="nucleotide sequence ID" value="NZ_MLAH01000090.1"/>
</dbReference>
<reference evidence="1 2" key="1">
    <citation type="submission" date="2016-10" db="EMBL/GenBank/DDBJ databases">
        <title>Rodentibacter gen. nov. and new species.</title>
        <authorList>
            <person name="Christensen H."/>
        </authorList>
    </citation>
    <scope>NUCLEOTIDE SEQUENCE [LARGE SCALE GENOMIC DNA]</scope>
    <source>
        <strain evidence="1 2">Ppn157</strain>
    </source>
</reference>
<evidence type="ECO:0000313" key="1">
    <source>
        <dbReference type="EMBL" id="OOF82507.1"/>
    </source>
</evidence>
<gene>
    <name evidence="1" type="ORF">BKG93_11240</name>
</gene>
<dbReference type="Proteomes" id="UP000189549">
    <property type="component" value="Unassembled WGS sequence"/>
</dbReference>
<protein>
    <submittedName>
        <fullName evidence="1">Uncharacterized protein</fullName>
    </submittedName>
</protein>
<proteinExistence type="predicted"/>
<sequence length="178" mass="19775">MFSLKSNQSINDEYLTLLSRSISGLAIRYLDVPPDLSVLPSAEDEPIAFAHSLSHMFSQLEKVQLWASDRASYWNFLATLDKTTKEQALWDLPPCPLSLVELAQLLQQVNEPVLGDIGRSYVPALLLGVANQLGNLLQSSMYLIALHGRATNQTSKAMPTDSEIWQALKVLVTRFSES</sequence>